<keyword evidence="4" id="KW-1185">Reference proteome</keyword>
<evidence type="ECO:0000313" key="2">
    <source>
        <dbReference type="EMBL" id="RMB13132.1"/>
    </source>
</evidence>
<dbReference type="InterPro" id="IPR045940">
    <property type="entry name" value="DUF6360"/>
</dbReference>
<protein>
    <submittedName>
        <fullName evidence="2">Uncharacterized protein</fullName>
    </submittedName>
</protein>
<reference evidence="2" key="3">
    <citation type="submission" date="2018-10" db="EMBL/GenBank/DDBJ databases">
        <authorList>
            <person name="Whitman W."/>
            <person name="Huntemann M."/>
            <person name="Clum A."/>
            <person name="Pillay M."/>
            <person name="Palaniappan K."/>
            <person name="Varghese N."/>
            <person name="Mikhailova N."/>
            <person name="Stamatis D."/>
            <person name="Reddy T."/>
            <person name="Daum C."/>
            <person name="Shapiro N."/>
            <person name="Ivanova N."/>
            <person name="Kyrpides N."/>
            <person name="Woyke T."/>
        </authorList>
    </citation>
    <scope>NUCLEOTIDE SEQUENCE</scope>
    <source>
        <strain evidence="2">CGMCC 1.10124</strain>
    </source>
</reference>
<dbReference type="AlphaFoldDB" id="A0A3M0CUQ7"/>
<evidence type="ECO:0000313" key="4">
    <source>
        <dbReference type="Proteomes" id="UP000282007"/>
    </source>
</evidence>
<sequence length="100" mass="10879">MPIRLLDVTAYTTFDFVEGHAVGPDWRDESAAVVDVDRPKESPGTVRLRMEFDGSDLDHVEPHADCLTLSPDQARGLAAELERYAANAEAGEDVPGGRGR</sequence>
<dbReference type="Proteomes" id="UP000277326">
    <property type="component" value="Unassembled WGS sequence"/>
</dbReference>
<dbReference type="KEGG" id="haer:DU502_01290"/>
<dbReference type="GeneID" id="38469878"/>
<dbReference type="RefSeq" id="WP_121921073.1">
    <property type="nucleotide sequence ID" value="NZ_CP034145.1"/>
</dbReference>
<gene>
    <name evidence="2" type="ORF">ATH50_2463</name>
    <name evidence="1" type="ORF">DU502_01290</name>
</gene>
<dbReference type="EMBL" id="REFS01000005">
    <property type="protein sequence ID" value="RMB13132.1"/>
    <property type="molecule type" value="Genomic_DNA"/>
</dbReference>
<reference evidence="2 3" key="1">
    <citation type="journal article" date="2015" name="Stand. Genomic Sci.">
        <title>Genomic Encyclopedia of Bacterial and Archaeal Type Strains, Phase III: the genomes of soil and plant-associated and newly described type strains.</title>
        <authorList>
            <person name="Whitman W.B."/>
            <person name="Woyke T."/>
            <person name="Klenk H.P."/>
            <person name="Zhou Y."/>
            <person name="Lilburn T.G."/>
            <person name="Beck B.J."/>
            <person name="De Vos P."/>
            <person name="Vandamme P."/>
            <person name="Eisen J.A."/>
            <person name="Garrity G."/>
            <person name="Hugenholtz P."/>
            <person name="Kyrpides N.C."/>
        </authorList>
    </citation>
    <scope>NUCLEOTIDE SEQUENCE [LARGE SCALE GENOMIC DNA]</scope>
    <source>
        <strain evidence="2 3">CGMCC 1.10124</strain>
    </source>
</reference>
<accession>A0A3M0CUQ7</accession>
<organism evidence="2 3">
    <name type="scientific">Haloplanus aerogenes</name>
    <dbReference type="NCBI Taxonomy" id="660522"/>
    <lineage>
        <taxon>Archaea</taxon>
        <taxon>Methanobacteriati</taxon>
        <taxon>Methanobacteriota</taxon>
        <taxon>Stenosarchaea group</taxon>
        <taxon>Halobacteria</taxon>
        <taxon>Halobacteriales</taxon>
        <taxon>Haloferacaceae</taxon>
        <taxon>Haloplanus</taxon>
    </lineage>
</organism>
<name>A0A3M0CUQ7_9EURY</name>
<reference evidence="1 4" key="2">
    <citation type="submission" date="2018-07" db="EMBL/GenBank/DDBJ databases">
        <title>Genome sequences of Haloplanus aerogenes JCM 16430T.</title>
        <authorList>
            <person name="Kim Y.B."/>
            <person name="Roh S.W."/>
        </authorList>
    </citation>
    <scope>NUCLEOTIDE SEQUENCE [LARGE SCALE GENOMIC DNA]</scope>
    <source>
        <strain evidence="1 4">JCM 16430</strain>
    </source>
</reference>
<evidence type="ECO:0000313" key="3">
    <source>
        <dbReference type="Proteomes" id="UP000277326"/>
    </source>
</evidence>
<proteinExistence type="predicted"/>
<dbReference type="OrthoDB" id="156156at2157"/>
<dbReference type="EMBL" id="CP034145">
    <property type="protein sequence ID" value="AZH24091.1"/>
    <property type="molecule type" value="Genomic_DNA"/>
</dbReference>
<dbReference type="Pfam" id="PF19887">
    <property type="entry name" value="DUF6360"/>
    <property type="match status" value="1"/>
</dbReference>
<dbReference type="Proteomes" id="UP000282007">
    <property type="component" value="Chromosome"/>
</dbReference>
<evidence type="ECO:0000313" key="1">
    <source>
        <dbReference type="EMBL" id="AZH24091.1"/>
    </source>
</evidence>